<organism evidence="5 6">
    <name type="scientific">Nocardioides malaquae</name>
    <dbReference type="NCBI Taxonomy" id="2773426"/>
    <lineage>
        <taxon>Bacteria</taxon>
        <taxon>Bacillati</taxon>
        <taxon>Actinomycetota</taxon>
        <taxon>Actinomycetes</taxon>
        <taxon>Propionibacteriales</taxon>
        <taxon>Nocardioidaceae</taxon>
        <taxon>Nocardioides</taxon>
    </lineage>
</organism>
<evidence type="ECO:0000256" key="1">
    <source>
        <dbReference type="ARBA" id="ARBA00006432"/>
    </source>
</evidence>
<name>A0ABR9RT57_9ACTN</name>
<comment type="caution">
    <text evidence="5">The sequence shown here is derived from an EMBL/GenBank/DDBJ whole genome shotgun (WGS) entry which is preliminary data.</text>
</comment>
<dbReference type="EMBL" id="JADCSA010000007">
    <property type="protein sequence ID" value="MBE7324763.1"/>
    <property type="molecule type" value="Genomic_DNA"/>
</dbReference>
<dbReference type="Gene3D" id="3.30.300.30">
    <property type="match status" value="1"/>
</dbReference>
<proteinExistence type="inferred from homology"/>
<keyword evidence="6" id="KW-1185">Reference proteome</keyword>
<sequence>MFYEWSGQTLARVFDYTCAEKPTREALVAGERRWTYAELQHDVFQVAAGLRAIGIGHGSRVAAIVGASEEFATMVLALQRLGAVLIPLNLTWTAREFIQSFRLTDPDLLITMEEFRSNQVLAGLEEALPGLASGVFGELELEEAPTLRGVVTVHSDASRGYARTFADVRAAGQAYDRDEMLRLTDDVSPDDPVLCLPTSGSTGFPKPVVHSHSSFLSNCANYADAVEFSETDVMLNYGTTYHASGQLLFVVPWIRGGAQILLDWFEPQVALELIEKEKVTVTWGFDVHYLMMVRHPEVSRYDLSSLTRALMGNDPATFDEIAQLGIEHHGNIYGCSEYLSNVFPYRDRADRERMKQSHGRPMEGVEQKIVDPVTGERVPTGTIGEICVKGPGLFKGYYKMPDQTEAAIDDEGFFHTGDFAFVDDAGYTYYRGRLKDTVKTGGENVSAREVELFLQTETPYVRTAQVFGLPDPKWGEAVTAMVELHDGVSVTEDELRDFCRGKLAGYKIPKRFVIVGHNDWIVTPTGKFDKQALRSRTLLDLEQSTSA</sequence>
<gene>
    <name evidence="5" type="ORF">IEQ44_08860</name>
</gene>
<keyword evidence="2 5" id="KW-0436">Ligase</keyword>
<dbReference type="PANTHER" id="PTHR43201">
    <property type="entry name" value="ACYL-COA SYNTHETASE"/>
    <property type="match status" value="1"/>
</dbReference>
<dbReference type="RefSeq" id="WP_193638098.1">
    <property type="nucleotide sequence ID" value="NZ_JADCSA010000007.1"/>
</dbReference>
<dbReference type="SUPFAM" id="SSF56801">
    <property type="entry name" value="Acetyl-CoA synthetase-like"/>
    <property type="match status" value="1"/>
</dbReference>
<evidence type="ECO:0000313" key="6">
    <source>
        <dbReference type="Proteomes" id="UP000756387"/>
    </source>
</evidence>
<accession>A0ABR9RT57</accession>
<dbReference type="PANTHER" id="PTHR43201:SF5">
    <property type="entry name" value="MEDIUM-CHAIN ACYL-COA LIGASE ACSF2, MITOCHONDRIAL"/>
    <property type="match status" value="1"/>
</dbReference>
<reference evidence="5 6" key="1">
    <citation type="submission" date="2020-10" db="EMBL/GenBank/DDBJ databases">
        <title>Nocardioides sp. isolated from sludge.</title>
        <authorList>
            <person name="Zhang X."/>
        </authorList>
    </citation>
    <scope>NUCLEOTIDE SEQUENCE [LARGE SCALE GENOMIC DNA]</scope>
    <source>
        <strain evidence="5 6">Y6</strain>
    </source>
</reference>
<dbReference type="Proteomes" id="UP000756387">
    <property type="component" value="Unassembled WGS sequence"/>
</dbReference>
<dbReference type="InterPro" id="IPR045851">
    <property type="entry name" value="AMP-bd_C_sf"/>
</dbReference>
<evidence type="ECO:0000313" key="5">
    <source>
        <dbReference type="EMBL" id="MBE7324763.1"/>
    </source>
</evidence>
<dbReference type="Gene3D" id="3.40.50.12780">
    <property type="entry name" value="N-terminal domain of ligase-like"/>
    <property type="match status" value="1"/>
</dbReference>
<dbReference type="InterPro" id="IPR042099">
    <property type="entry name" value="ANL_N_sf"/>
</dbReference>
<comment type="similarity">
    <text evidence="1">Belongs to the ATP-dependent AMP-binding enzyme family.</text>
</comment>
<protein>
    <submittedName>
        <fullName evidence="5">Acyl--CoA ligase</fullName>
    </submittedName>
</protein>
<feature type="domain" description="AMP-binding enzyme C-terminal" evidence="4">
    <location>
        <begin position="457"/>
        <end position="515"/>
    </location>
</feature>
<dbReference type="GO" id="GO:0016874">
    <property type="term" value="F:ligase activity"/>
    <property type="evidence" value="ECO:0007669"/>
    <property type="project" value="UniProtKB-KW"/>
</dbReference>
<dbReference type="Pfam" id="PF13193">
    <property type="entry name" value="AMP-binding_C"/>
    <property type="match status" value="1"/>
</dbReference>
<evidence type="ECO:0000259" key="4">
    <source>
        <dbReference type="Pfam" id="PF13193"/>
    </source>
</evidence>
<dbReference type="InterPro" id="IPR025110">
    <property type="entry name" value="AMP-bd_C"/>
</dbReference>
<feature type="domain" description="AMP-dependent synthetase/ligase" evidence="3">
    <location>
        <begin position="14"/>
        <end position="398"/>
    </location>
</feature>
<dbReference type="InterPro" id="IPR000873">
    <property type="entry name" value="AMP-dep_synth/lig_dom"/>
</dbReference>
<dbReference type="Pfam" id="PF00501">
    <property type="entry name" value="AMP-binding"/>
    <property type="match status" value="1"/>
</dbReference>
<evidence type="ECO:0000256" key="2">
    <source>
        <dbReference type="ARBA" id="ARBA00022598"/>
    </source>
</evidence>
<evidence type="ECO:0000259" key="3">
    <source>
        <dbReference type="Pfam" id="PF00501"/>
    </source>
</evidence>